<dbReference type="RefSeq" id="WP_017128870.1">
    <property type="nucleotide sequence ID" value="NZ_JACAQE010000010.1"/>
</dbReference>
<dbReference type="EMBL" id="JACAQE010000010">
    <property type="protein sequence ID" value="NWC17812.1"/>
    <property type="molecule type" value="Genomic_DNA"/>
</dbReference>
<reference evidence="1 2" key="1">
    <citation type="submission" date="2020-04" db="EMBL/GenBank/DDBJ databases">
        <title>Molecular characterization of pseudomonads from Agaricus bisporus reveal novel blotch 2 pathogens in Western Europe.</title>
        <authorList>
            <person name="Taparia T."/>
            <person name="Krijger M."/>
            <person name="Haynes E."/>
            <person name="Elpinstone J.G."/>
            <person name="Noble R."/>
            <person name="Van Der Wolf J."/>
        </authorList>
    </citation>
    <scope>NUCLEOTIDE SEQUENCE [LARGE SCALE GENOMIC DNA]</scope>
    <source>
        <strain evidence="1 2">IPO3738</strain>
    </source>
</reference>
<organism evidence="1 2">
    <name type="scientific">Pseudomonas gingeri</name>
    <dbReference type="NCBI Taxonomy" id="117681"/>
    <lineage>
        <taxon>Bacteria</taxon>
        <taxon>Pseudomonadati</taxon>
        <taxon>Pseudomonadota</taxon>
        <taxon>Gammaproteobacteria</taxon>
        <taxon>Pseudomonadales</taxon>
        <taxon>Pseudomonadaceae</taxon>
        <taxon>Pseudomonas</taxon>
    </lineage>
</organism>
<evidence type="ECO:0000313" key="1">
    <source>
        <dbReference type="EMBL" id="NWC17812.1"/>
    </source>
</evidence>
<dbReference type="Gene3D" id="3.20.20.150">
    <property type="entry name" value="Divalent-metal-dependent TIM barrel enzymes"/>
    <property type="match status" value="1"/>
</dbReference>
<dbReference type="InterPro" id="IPR036237">
    <property type="entry name" value="Xyl_isomerase-like_sf"/>
</dbReference>
<name>A0A7Y7Y741_9PSED</name>
<dbReference type="AlphaFoldDB" id="A0A7Y7Y741"/>
<gene>
    <name evidence="1" type="primary">eboE</name>
    <name evidence="1" type="ORF">HX845_29440</name>
</gene>
<dbReference type="Proteomes" id="UP000517547">
    <property type="component" value="Unassembled WGS sequence"/>
</dbReference>
<sequence>MSLGSGWHAAQLGYCGNVHPAPDLAGLRTSIQRQFQGVRRQRGLAEQDSGLWISARAAAELQSGPARESFLALLRDSGLRLTSLNGFPYGQFHQGAVKAEVYLPDWADPRRLEYSLQLARLLAAALPADCARGVISSVPLGYAATWDTYRQQRAGQQLRQLTAALAALHRETGKQIVFCLEMEPDCVLETTDQAIGFFRHWQASDPHHAHLALCFDVCHQAVVFEDCHQSLSRLLQAGVPVGKIQLSNALVCTLPSPDHPRHAQVLQALGDFDESTYLHQVKARDRQDRLRAWADLPAALDDPAQDLARCPELRIHFHVPLFSEQLLLPELRSSQEALFQTFDFLAGHPAFRPVLEVETYSWNVLPPQLRPQTEEELLQGLAAELRWVEAQLRTRHLLSPRPHPQEACAHVR</sequence>
<dbReference type="SUPFAM" id="SSF51658">
    <property type="entry name" value="Xylose isomerase-like"/>
    <property type="match status" value="1"/>
</dbReference>
<accession>A0A7Y7Y741</accession>
<evidence type="ECO:0000313" key="2">
    <source>
        <dbReference type="Proteomes" id="UP000517547"/>
    </source>
</evidence>
<comment type="caution">
    <text evidence="1">The sequence shown here is derived from an EMBL/GenBank/DDBJ whole genome shotgun (WGS) entry which is preliminary data.</text>
</comment>
<protein>
    <submittedName>
        <fullName evidence="1">Metabolite traffic protein EboE</fullName>
    </submittedName>
</protein>
<dbReference type="NCBIfam" id="NF035939">
    <property type="entry name" value="TIM_EboE"/>
    <property type="match status" value="1"/>
</dbReference>
<proteinExistence type="predicted"/>